<comment type="caution">
    <text evidence="1">The sequence shown here is derived from an EMBL/GenBank/DDBJ whole genome shotgun (WGS) entry which is preliminary data.</text>
</comment>
<gene>
    <name evidence="1" type="ORF">LSAT_V11C500274820</name>
</gene>
<dbReference type="EMBL" id="NBSK02000005">
    <property type="protein sequence ID" value="KAJ0205242.1"/>
    <property type="molecule type" value="Genomic_DNA"/>
</dbReference>
<proteinExistence type="predicted"/>
<evidence type="ECO:0000313" key="1">
    <source>
        <dbReference type="EMBL" id="KAJ0205242.1"/>
    </source>
</evidence>
<dbReference type="Proteomes" id="UP000235145">
    <property type="component" value="Unassembled WGS sequence"/>
</dbReference>
<keyword evidence="2" id="KW-1185">Reference proteome</keyword>
<sequence>MDRSKETISASFLHKEAQYKKSFEFIGERLDYQLLRPLHANEVFLNPELCYKNPRNAMCVEVMNGWYVIIQRLRIGGLHMERRHQNYRNLRSEFLA</sequence>
<evidence type="ECO:0000313" key="2">
    <source>
        <dbReference type="Proteomes" id="UP000235145"/>
    </source>
</evidence>
<accession>A0A9R1VI86</accession>
<organism evidence="1 2">
    <name type="scientific">Lactuca sativa</name>
    <name type="common">Garden lettuce</name>
    <dbReference type="NCBI Taxonomy" id="4236"/>
    <lineage>
        <taxon>Eukaryota</taxon>
        <taxon>Viridiplantae</taxon>
        <taxon>Streptophyta</taxon>
        <taxon>Embryophyta</taxon>
        <taxon>Tracheophyta</taxon>
        <taxon>Spermatophyta</taxon>
        <taxon>Magnoliopsida</taxon>
        <taxon>eudicotyledons</taxon>
        <taxon>Gunneridae</taxon>
        <taxon>Pentapetalae</taxon>
        <taxon>asterids</taxon>
        <taxon>campanulids</taxon>
        <taxon>Asterales</taxon>
        <taxon>Asteraceae</taxon>
        <taxon>Cichorioideae</taxon>
        <taxon>Cichorieae</taxon>
        <taxon>Lactucinae</taxon>
        <taxon>Lactuca</taxon>
    </lineage>
</organism>
<protein>
    <submittedName>
        <fullName evidence="1">Uncharacterized protein</fullName>
    </submittedName>
</protein>
<dbReference type="AlphaFoldDB" id="A0A9R1VI86"/>
<name>A0A9R1VI86_LACSA</name>
<reference evidence="1 2" key="1">
    <citation type="journal article" date="2017" name="Nat. Commun.">
        <title>Genome assembly with in vitro proximity ligation data and whole-genome triplication in lettuce.</title>
        <authorList>
            <person name="Reyes-Chin-Wo S."/>
            <person name="Wang Z."/>
            <person name="Yang X."/>
            <person name="Kozik A."/>
            <person name="Arikit S."/>
            <person name="Song C."/>
            <person name="Xia L."/>
            <person name="Froenicke L."/>
            <person name="Lavelle D.O."/>
            <person name="Truco M.J."/>
            <person name="Xia R."/>
            <person name="Zhu S."/>
            <person name="Xu C."/>
            <person name="Xu H."/>
            <person name="Xu X."/>
            <person name="Cox K."/>
            <person name="Korf I."/>
            <person name="Meyers B.C."/>
            <person name="Michelmore R.W."/>
        </authorList>
    </citation>
    <scope>NUCLEOTIDE SEQUENCE [LARGE SCALE GENOMIC DNA]</scope>
    <source>
        <strain evidence="2">cv. Salinas</strain>
        <tissue evidence="1">Seedlings</tissue>
    </source>
</reference>